<dbReference type="InterPro" id="IPR051463">
    <property type="entry name" value="Peptidase_U62_metallo"/>
</dbReference>
<dbReference type="InterPro" id="IPR036059">
    <property type="entry name" value="TldD/PmbA_sf"/>
</dbReference>
<keyword evidence="8" id="KW-1185">Reference proteome</keyword>
<organism evidence="7 8">
    <name type="scientific">Halorubrum cibi</name>
    <dbReference type="NCBI Taxonomy" id="413815"/>
    <lineage>
        <taxon>Archaea</taxon>
        <taxon>Methanobacteriati</taxon>
        <taxon>Methanobacteriota</taxon>
        <taxon>Stenosarchaea group</taxon>
        <taxon>Halobacteria</taxon>
        <taxon>Halobacteriales</taxon>
        <taxon>Haloferacaceae</taxon>
        <taxon>Halorubrum</taxon>
    </lineage>
</organism>
<evidence type="ECO:0000259" key="6">
    <source>
        <dbReference type="Pfam" id="PF19289"/>
    </source>
</evidence>
<dbReference type="InterPro" id="IPR045569">
    <property type="entry name" value="Metalloprtase-TldD/E_C"/>
</dbReference>
<dbReference type="SUPFAM" id="SSF111283">
    <property type="entry name" value="Putative modulator of DNA gyrase, PmbA/TldD"/>
    <property type="match status" value="1"/>
</dbReference>
<sequence>MCESGDHTFMSDEREEALDAMDWLLDSLEADDAVSYAEVGGVYQEKTDIVVTGDGPRNRTEFTETGVWLRVFADGAADYRYTNSLDEEALRDVADRAIRSGEVLAQEEPGRFDAYTTHRATHGGWASEGIHERDLDEKVTVVEEGLAAAADLDLDRRWANYMDSHIEEAVGTTTGSVVHTTLDRARVNFSLTLADGPKVSRHAGSTAGAAFLDDVTDAFEAAAADARTLSNADSADAPTGETTIALSPEAAGQLFHFVSHYLEADTGYMGMSPYEVGDRIGPEGLDIQDTVRAGSWAARAYDAEVKPTTPTQLVSNGRIERLLHNTTTAAEEDVYPAGNSVPSLGFTEPPRIHARHLDVAAGDADVAALRSDADVYVERFDEPWFRDEFERVQRQGMFPASSLYAKDIDRKSIDSPDCGSAEFPIAEAYRLEDGERAGRVDGVSLEYTPDVLETVSLIGGVRETVTGVCAKHKSQLPFAVTAPGVRLEAPVEKSD</sequence>
<accession>A0A521APT1</accession>
<keyword evidence="3" id="KW-0378">Hydrolase</keyword>
<dbReference type="EMBL" id="FXTD01000001">
    <property type="protein sequence ID" value="SMO36834.1"/>
    <property type="molecule type" value="Genomic_DNA"/>
</dbReference>
<dbReference type="Pfam" id="PF01523">
    <property type="entry name" value="PmbA_TldD_1st"/>
    <property type="match status" value="1"/>
</dbReference>
<dbReference type="Pfam" id="PF19289">
    <property type="entry name" value="PmbA_TldD_3rd"/>
    <property type="match status" value="1"/>
</dbReference>
<evidence type="ECO:0000256" key="2">
    <source>
        <dbReference type="ARBA" id="ARBA00022670"/>
    </source>
</evidence>
<comment type="similarity">
    <text evidence="1">Belongs to the peptidase U62 family.</text>
</comment>
<keyword evidence="2" id="KW-0645">Protease</keyword>
<keyword evidence="4" id="KW-0482">Metalloprotease</keyword>
<dbReference type="GO" id="GO:0006508">
    <property type="term" value="P:proteolysis"/>
    <property type="evidence" value="ECO:0007669"/>
    <property type="project" value="UniProtKB-KW"/>
</dbReference>
<evidence type="ECO:0000256" key="4">
    <source>
        <dbReference type="ARBA" id="ARBA00023049"/>
    </source>
</evidence>
<dbReference type="InterPro" id="IPR002510">
    <property type="entry name" value="Metalloprtase-TldD/E_N"/>
</dbReference>
<evidence type="ECO:0000259" key="5">
    <source>
        <dbReference type="Pfam" id="PF01523"/>
    </source>
</evidence>
<dbReference type="InterPro" id="IPR035068">
    <property type="entry name" value="TldD/PmbA_N"/>
</dbReference>
<dbReference type="GO" id="GO:0005829">
    <property type="term" value="C:cytosol"/>
    <property type="evidence" value="ECO:0007669"/>
    <property type="project" value="TreeGrafter"/>
</dbReference>
<dbReference type="PANTHER" id="PTHR30624:SF4">
    <property type="entry name" value="METALLOPROTEASE TLDD"/>
    <property type="match status" value="1"/>
</dbReference>
<protein>
    <submittedName>
        <fullName evidence="7">TldD protein</fullName>
    </submittedName>
</protein>
<dbReference type="AlphaFoldDB" id="A0A521APT1"/>
<dbReference type="Proteomes" id="UP000319712">
    <property type="component" value="Unassembled WGS sequence"/>
</dbReference>
<name>A0A521APT1_9EURY</name>
<gene>
    <name evidence="7" type="ORF">SAMN06264867_101299</name>
</gene>
<feature type="domain" description="Metalloprotease TldD/E N-terminal" evidence="5">
    <location>
        <begin position="37"/>
        <end position="99"/>
    </location>
</feature>
<dbReference type="GO" id="GO:0008237">
    <property type="term" value="F:metallopeptidase activity"/>
    <property type="evidence" value="ECO:0007669"/>
    <property type="project" value="UniProtKB-KW"/>
</dbReference>
<dbReference type="Gene3D" id="3.30.2290.10">
    <property type="entry name" value="PmbA/TldD superfamily"/>
    <property type="match status" value="1"/>
</dbReference>
<proteinExistence type="inferred from homology"/>
<evidence type="ECO:0000313" key="8">
    <source>
        <dbReference type="Proteomes" id="UP000319712"/>
    </source>
</evidence>
<reference evidence="7 8" key="1">
    <citation type="submission" date="2017-05" db="EMBL/GenBank/DDBJ databases">
        <authorList>
            <person name="Varghese N."/>
            <person name="Submissions S."/>
        </authorList>
    </citation>
    <scope>NUCLEOTIDE SEQUENCE [LARGE SCALE GENOMIC DNA]</scope>
    <source>
        <strain evidence="7 8">DSM 19504</strain>
    </source>
</reference>
<dbReference type="PANTHER" id="PTHR30624">
    <property type="entry name" value="UNCHARACTERIZED PROTEIN TLDD AND PMBA"/>
    <property type="match status" value="1"/>
</dbReference>
<evidence type="ECO:0000256" key="1">
    <source>
        <dbReference type="ARBA" id="ARBA00005836"/>
    </source>
</evidence>
<feature type="domain" description="Metalloprotease TldD/E C-terminal" evidence="6">
    <location>
        <begin position="239"/>
        <end position="477"/>
    </location>
</feature>
<evidence type="ECO:0000256" key="3">
    <source>
        <dbReference type="ARBA" id="ARBA00022801"/>
    </source>
</evidence>
<evidence type="ECO:0000313" key="7">
    <source>
        <dbReference type="EMBL" id="SMO36834.1"/>
    </source>
</evidence>